<gene>
    <name evidence="1" type="ORF">L9F63_009023</name>
</gene>
<feature type="non-terminal residue" evidence="1">
    <location>
        <position position="1"/>
    </location>
</feature>
<protein>
    <submittedName>
        <fullName evidence="1">Uncharacterized protein</fullName>
    </submittedName>
</protein>
<name>A0AAD8E214_DIPPU</name>
<evidence type="ECO:0000313" key="2">
    <source>
        <dbReference type="Proteomes" id="UP001233999"/>
    </source>
</evidence>
<reference evidence="1" key="2">
    <citation type="submission" date="2023-05" db="EMBL/GenBank/DDBJ databases">
        <authorList>
            <person name="Fouks B."/>
        </authorList>
    </citation>
    <scope>NUCLEOTIDE SEQUENCE</scope>
    <source>
        <strain evidence="1">Stay&amp;Tobe</strain>
        <tissue evidence="1">Testes</tissue>
    </source>
</reference>
<reference evidence="1" key="1">
    <citation type="journal article" date="2023" name="IScience">
        <title>Live-bearing cockroach genome reveals convergent evolutionary mechanisms linked to viviparity in insects and beyond.</title>
        <authorList>
            <person name="Fouks B."/>
            <person name="Harrison M.C."/>
            <person name="Mikhailova A.A."/>
            <person name="Marchal E."/>
            <person name="English S."/>
            <person name="Carruthers M."/>
            <person name="Jennings E.C."/>
            <person name="Chiamaka E.L."/>
            <person name="Frigard R.A."/>
            <person name="Pippel M."/>
            <person name="Attardo G.M."/>
            <person name="Benoit J.B."/>
            <person name="Bornberg-Bauer E."/>
            <person name="Tobe S.S."/>
        </authorList>
    </citation>
    <scope>NUCLEOTIDE SEQUENCE</scope>
    <source>
        <strain evidence="1">Stay&amp;Tobe</strain>
    </source>
</reference>
<dbReference type="EMBL" id="JASPKZ010010692">
    <property type="protein sequence ID" value="KAJ9573597.1"/>
    <property type="molecule type" value="Genomic_DNA"/>
</dbReference>
<feature type="non-terminal residue" evidence="1">
    <location>
        <position position="79"/>
    </location>
</feature>
<comment type="caution">
    <text evidence="1">The sequence shown here is derived from an EMBL/GenBank/DDBJ whole genome shotgun (WGS) entry which is preliminary data.</text>
</comment>
<accession>A0AAD8E214</accession>
<evidence type="ECO:0000313" key="1">
    <source>
        <dbReference type="EMBL" id="KAJ9573597.1"/>
    </source>
</evidence>
<dbReference type="Proteomes" id="UP001233999">
    <property type="component" value="Unassembled WGS sequence"/>
</dbReference>
<proteinExistence type="predicted"/>
<dbReference type="AlphaFoldDB" id="A0AAD8E214"/>
<keyword evidence="2" id="KW-1185">Reference proteome</keyword>
<sequence>LRTVPGNHWSDVVHRRGGEQSQSDKLYLHIDFTEFTSFQELNLFCVINIKSRHGMRFQSLHGRNISVKKYQRLNKTFSN</sequence>
<organism evidence="1 2">
    <name type="scientific">Diploptera punctata</name>
    <name type="common">Pacific beetle cockroach</name>
    <dbReference type="NCBI Taxonomy" id="6984"/>
    <lineage>
        <taxon>Eukaryota</taxon>
        <taxon>Metazoa</taxon>
        <taxon>Ecdysozoa</taxon>
        <taxon>Arthropoda</taxon>
        <taxon>Hexapoda</taxon>
        <taxon>Insecta</taxon>
        <taxon>Pterygota</taxon>
        <taxon>Neoptera</taxon>
        <taxon>Polyneoptera</taxon>
        <taxon>Dictyoptera</taxon>
        <taxon>Blattodea</taxon>
        <taxon>Blaberoidea</taxon>
        <taxon>Blaberidae</taxon>
        <taxon>Diplopterinae</taxon>
        <taxon>Diploptera</taxon>
    </lineage>
</organism>